<keyword evidence="2 5" id="KW-0812">Transmembrane</keyword>
<reference evidence="7" key="1">
    <citation type="submission" date="2009-01" db="EMBL/GenBank/DDBJ databases">
        <title>Complete sequence of chromosome Cyanothece sp. PCC 7425.</title>
        <authorList>
            <consortium name="US DOE Joint Genome Institute"/>
            <person name="Lucas S."/>
            <person name="Copeland A."/>
            <person name="Lapidus A."/>
            <person name="Glavina del Rio T."/>
            <person name="Dalin E."/>
            <person name="Tice H."/>
            <person name="Bruce D."/>
            <person name="Goodwin L."/>
            <person name="Pitluck S."/>
            <person name="Sims D."/>
            <person name="Meineke L."/>
            <person name="Brettin T."/>
            <person name="Detter J.C."/>
            <person name="Han C."/>
            <person name="Larimer F."/>
            <person name="Land M."/>
            <person name="Hauser L."/>
            <person name="Kyrpides N."/>
            <person name="Ovchinnikova G."/>
            <person name="Liberton M."/>
            <person name="Stoeckel J."/>
            <person name="Banerjee A."/>
            <person name="Singh A."/>
            <person name="Page L."/>
            <person name="Sato H."/>
            <person name="Zhao L."/>
            <person name="Sherman L."/>
            <person name="Pakrasi H."/>
            <person name="Richardson P."/>
        </authorList>
    </citation>
    <scope>NUCLEOTIDE SEQUENCE</scope>
    <source>
        <strain evidence="7">PCC 7425</strain>
    </source>
</reference>
<evidence type="ECO:0000259" key="6">
    <source>
        <dbReference type="Pfam" id="PF01957"/>
    </source>
</evidence>
<feature type="domain" description="NfeD-like C-terminal" evidence="6">
    <location>
        <begin position="107"/>
        <end position="157"/>
    </location>
</feature>
<keyword evidence="3 5" id="KW-1133">Transmembrane helix</keyword>
<evidence type="ECO:0000256" key="3">
    <source>
        <dbReference type="ARBA" id="ARBA00022989"/>
    </source>
</evidence>
<organism evidence="7">
    <name type="scientific">Cyanothece sp. (strain PCC 7425 / ATCC 29141)</name>
    <dbReference type="NCBI Taxonomy" id="395961"/>
    <lineage>
        <taxon>Bacteria</taxon>
        <taxon>Bacillati</taxon>
        <taxon>Cyanobacteriota</taxon>
        <taxon>Cyanophyceae</taxon>
        <taxon>Gomontiellales</taxon>
        <taxon>Cyanothecaceae</taxon>
        <taxon>Cyanothece</taxon>
    </lineage>
</organism>
<evidence type="ECO:0000256" key="5">
    <source>
        <dbReference type="SAM" id="Phobius"/>
    </source>
</evidence>
<dbReference type="EMBL" id="CP001344">
    <property type="protein sequence ID" value="ACL42923.1"/>
    <property type="molecule type" value="Genomic_DNA"/>
</dbReference>
<feature type="transmembrane region" description="Helical" evidence="5">
    <location>
        <begin position="28"/>
        <end position="45"/>
    </location>
</feature>
<protein>
    <recommendedName>
        <fullName evidence="6">NfeD-like C-terminal domain-containing protein</fullName>
    </recommendedName>
</protein>
<dbReference type="STRING" id="395961.Cyan7425_0532"/>
<dbReference type="KEGG" id="cyn:Cyan7425_0532"/>
<dbReference type="eggNOG" id="COG1585">
    <property type="taxonomic scope" value="Bacteria"/>
</dbReference>
<dbReference type="Gene3D" id="2.40.50.140">
    <property type="entry name" value="Nucleic acid-binding proteins"/>
    <property type="match status" value="1"/>
</dbReference>
<dbReference type="PANTHER" id="PTHR33507:SF3">
    <property type="entry name" value="INNER MEMBRANE PROTEIN YBBJ"/>
    <property type="match status" value="1"/>
</dbReference>
<keyword evidence="4 5" id="KW-0472">Membrane</keyword>
<dbReference type="GO" id="GO:0005886">
    <property type="term" value="C:plasma membrane"/>
    <property type="evidence" value="ECO:0007669"/>
    <property type="project" value="TreeGrafter"/>
</dbReference>
<accession>B8HU03</accession>
<dbReference type="InterPro" id="IPR012340">
    <property type="entry name" value="NA-bd_OB-fold"/>
</dbReference>
<dbReference type="InterPro" id="IPR052165">
    <property type="entry name" value="Membrane_assoc_protease"/>
</dbReference>
<dbReference type="PANTHER" id="PTHR33507">
    <property type="entry name" value="INNER MEMBRANE PROTEIN YBBJ"/>
    <property type="match status" value="1"/>
</dbReference>
<name>B8HU03_CYAP4</name>
<comment type="subcellular location">
    <subcellularLocation>
        <location evidence="1">Membrane</location>
        <topology evidence="1">Multi-pass membrane protein</topology>
    </subcellularLocation>
</comment>
<sequence>MDIESGLLIWRCSCAATFSDIYADMTTPWLWLVTGLLLCLAEVFFPTAFVAIALGVSALLVALVALVVPNFVVQALLWLVLSTGLVWLSRPFVPRRSRPMLMDAVEAQTLTAIPPGRTGRVLYEGNSWPARCEDHLLEIPVDEKVYVVRREGTTLIVLPERLIHSRS</sequence>
<dbReference type="Pfam" id="PF01957">
    <property type="entry name" value="NfeD"/>
    <property type="match status" value="1"/>
</dbReference>
<evidence type="ECO:0000256" key="1">
    <source>
        <dbReference type="ARBA" id="ARBA00004141"/>
    </source>
</evidence>
<evidence type="ECO:0000256" key="4">
    <source>
        <dbReference type="ARBA" id="ARBA00023136"/>
    </source>
</evidence>
<dbReference type="AlphaFoldDB" id="B8HU03"/>
<gene>
    <name evidence="7" type="ordered locus">Cyan7425_0532</name>
</gene>
<evidence type="ECO:0000313" key="7">
    <source>
        <dbReference type="EMBL" id="ACL42923.1"/>
    </source>
</evidence>
<evidence type="ECO:0000256" key="2">
    <source>
        <dbReference type="ARBA" id="ARBA00022692"/>
    </source>
</evidence>
<dbReference type="InterPro" id="IPR002810">
    <property type="entry name" value="NfeD-like_C"/>
</dbReference>
<dbReference type="HOGENOM" id="CLU_116732_1_0_3"/>
<proteinExistence type="predicted"/>